<dbReference type="SUPFAM" id="SSF48726">
    <property type="entry name" value="Immunoglobulin"/>
    <property type="match status" value="1"/>
</dbReference>
<dbReference type="Proteomes" id="UP000828390">
    <property type="component" value="Unassembled WGS sequence"/>
</dbReference>
<evidence type="ECO:0008006" key="3">
    <source>
        <dbReference type="Google" id="ProtNLM"/>
    </source>
</evidence>
<evidence type="ECO:0000313" key="2">
    <source>
        <dbReference type="Proteomes" id="UP000828390"/>
    </source>
</evidence>
<sequence length="103" mass="11481">MFCQLLSESLYMEKVLSNTSVLSLGSVYRDEAGPYACTATNPGSQMLSSSETIMVEVIYDPAVVNLTPSNLHYTLTEGQTLRNISWYAEMYVQLEKNVNVNIC</sequence>
<organism evidence="1 2">
    <name type="scientific">Dreissena polymorpha</name>
    <name type="common">Zebra mussel</name>
    <name type="synonym">Mytilus polymorpha</name>
    <dbReference type="NCBI Taxonomy" id="45954"/>
    <lineage>
        <taxon>Eukaryota</taxon>
        <taxon>Metazoa</taxon>
        <taxon>Spiralia</taxon>
        <taxon>Lophotrochozoa</taxon>
        <taxon>Mollusca</taxon>
        <taxon>Bivalvia</taxon>
        <taxon>Autobranchia</taxon>
        <taxon>Heteroconchia</taxon>
        <taxon>Euheterodonta</taxon>
        <taxon>Imparidentia</taxon>
        <taxon>Neoheterodontei</taxon>
        <taxon>Myida</taxon>
        <taxon>Dreissenoidea</taxon>
        <taxon>Dreissenidae</taxon>
        <taxon>Dreissena</taxon>
    </lineage>
</organism>
<reference evidence="1" key="2">
    <citation type="submission" date="2020-11" db="EMBL/GenBank/DDBJ databases">
        <authorList>
            <person name="McCartney M.A."/>
            <person name="Auch B."/>
            <person name="Kono T."/>
            <person name="Mallez S."/>
            <person name="Becker A."/>
            <person name="Gohl D.M."/>
            <person name="Silverstein K.A.T."/>
            <person name="Koren S."/>
            <person name="Bechman K.B."/>
            <person name="Herman A."/>
            <person name="Abrahante J.E."/>
            <person name="Garbe J."/>
        </authorList>
    </citation>
    <scope>NUCLEOTIDE SEQUENCE</scope>
    <source>
        <strain evidence="1">Duluth1</strain>
        <tissue evidence="1">Whole animal</tissue>
    </source>
</reference>
<dbReference type="EMBL" id="JAIWYP010000004">
    <property type="protein sequence ID" value="KAH3839772.1"/>
    <property type="molecule type" value="Genomic_DNA"/>
</dbReference>
<dbReference type="InterPro" id="IPR036179">
    <property type="entry name" value="Ig-like_dom_sf"/>
</dbReference>
<reference evidence="1" key="1">
    <citation type="journal article" date="2019" name="bioRxiv">
        <title>The Genome of the Zebra Mussel, Dreissena polymorpha: A Resource for Invasive Species Research.</title>
        <authorList>
            <person name="McCartney M.A."/>
            <person name="Auch B."/>
            <person name="Kono T."/>
            <person name="Mallez S."/>
            <person name="Zhang Y."/>
            <person name="Obille A."/>
            <person name="Becker A."/>
            <person name="Abrahante J.E."/>
            <person name="Garbe J."/>
            <person name="Badalamenti J.P."/>
            <person name="Herman A."/>
            <person name="Mangelson H."/>
            <person name="Liachko I."/>
            <person name="Sullivan S."/>
            <person name="Sone E.D."/>
            <person name="Koren S."/>
            <person name="Silverstein K.A.T."/>
            <person name="Beckman K.B."/>
            <person name="Gohl D.M."/>
        </authorList>
    </citation>
    <scope>NUCLEOTIDE SEQUENCE</scope>
    <source>
        <strain evidence="1">Duluth1</strain>
        <tissue evidence="1">Whole animal</tissue>
    </source>
</reference>
<dbReference type="AlphaFoldDB" id="A0A9D4KID5"/>
<gene>
    <name evidence="1" type="ORF">DPMN_113209</name>
</gene>
<evidence type="ECO:0000313" key="1">
    <source>
        <dbReference type="EMBL" id="KAH3839772.1"/>
    </source>
</evidence>
<dbReference type="Gene3D" id="2.60.40.10">
    <property type="entry name" value="Immunoglobulins"/>
    <property type="match status" value="1"/>
</dbReference>
<comment type="caution">
    <text evidence="1">The sequence shown here is derived from an EMBL/GenBank/DDBJ whole genome shotgun (WGS) entry which is preliminary data.</text>
</comment>
<dbReference type="InterPro" id="IPR013783">
    <property type="entry name" value="Ig-like_fold"/>
</dbReference>
<keyword evidence="2" id="KW-1185">Reference proteome</keyword>
<accession>A0A9D4KID5</accession>
<name>A0A9D4KID5_DREPO</name>
<protein>
    <recommendedName>
        <fullName evidence="3">Ig-like domain-containing protein</fullName>
    </recommendedName>
</protein>
<proteinExistence type="predicted"/>